<accession>A0A1Y1JFQ5</accession>
<dbReference type="GeneID" id="39747798"/>
<dbReference type="AlphaFoldDB" id="A0A1Y1JFQ5"/>
<organism evidence="2 3">
    <name type="scientific">Plasmodium gonderi</name>
    <dbReference type="NCBI Taxonomy" id="77519"/>
    <lineage>
        <taxon>Eukaryota</taxon>
        <taxon>Sar</taxon>
        <taxon>Alveolata</taxon>
        <taxon>Apicomplexa</taxon>
        <taxon>Aconoidasida</taxon>
        <taxon>Haemosporida</taxon>
        <taxon>Plasmodiidae</taxon>
        <taxon>Plasmodium</taxon>
        <taxon>Plasmodium (Plasmodium)</taxon>
    </lineage>
</organism>
<evidence type="ECO:0000256" key="1">
    <source>
        <dbReference type="SAM" id="MobiDB-lite"/>
    </source>
</evidence>
<protein>
    <submittedName>
        <fullName evidence="2">Uncharacterized protein</fullName>
    </submittedName>
</protein>
<dbReference type="OMA" id="DINHCDI"/>
<sequence length="578" mass="68532">MKCFLCDNTAVPTLNTFIVLDVIIQVLKERMRGRKARKRKKKKVLYLTNKRLTEMFPPNFNFILQFLNGQLNQKGKMRQGGEKDERNNRIDERYNKIDEENNRIDEGNNRMDEENNRNDEGNNRIDERNNKIDERNNRMDEEKNRIDEEKELDPLEELTNQAIQWNIERVKDIKKGILKKISHFDPKMKEKVTIKEFKDLLKNIHIKYIEKEEESLMKILYKLNEDKKYDFVIVNLAFLFVKDKKKVNIYIENFGLYHAHNNVKGKYCSILNNTNETLSRNHIKNHVWNTQMEREIYDDPFFKYILSFHFYYSFLVNFEEYLNNQRIFTSVGNSMHVHKEQEQMRPNSGARAYVTDTYDINNYDTNHCDINHCDINHCDINHCDINHCDINHCDINHCDINHCDINNYGTNNYDINTSTGADFEYQRSMFSSCGQSYDEKEKSIKRIRKHGTCTIVTKKMNNNCNLENNSDVKKRKLLDTKTVDFHNSFYSGFSLAKLDADMVSTTDIISNGTTECSTHTNGILNGDNLKNSIQLKKKNGKRTKRYLYTYDVIPKSDMHKKMYMNIISMYSGYVYLIS</sequence>
<dbReference type="EMBL" id="BDQF01000010">
    <property type="protein sequence ID" value="GAW81080.1"/>
    <property type="molecule type" value="Genomic_DNA"/>
</dbReference>
<feature type="compositionally biased region" description="Basic and acidic residues" evidence="1">
    <location>
        <begin position="79"/>
        <end position="143"/>
    </location>
</feature>
<reference evidence="3" key="1">
    <citation type="submission" date="2017-04" db="EMBL/GenBank/DDBJ databases">
        <title>Plasmodium gonderi genome.</title>
        <authorList>
            <person name="Arisue N."/>
            <person name="Honma H."/>
            <person name="Kawai S."/>
            <person name="Tougan T."/>
            <person name="Tanabe K."/>
            <person name="Horii T."/>
        </authorList>
    </citation>
    <scope>NUCLEOTIDE SEQUENCE [LARGE SCALE GENOMIC DNA]</scope>
    <source>
        <strain evidence="3">ATCC 30045</strain>
    </source>
</reference>
<feature type="region of interest" description="Disordered" evidence="1">
    <location>
        <begin position="74"/>
        <end position="143"/>
    </location>
</feature>
<dbReference type="SUPFAM" id="SSF141571">
    <property type="entry name" value="Pentapeptide repeat-like"/>
    <property type="match status" value="1"/>
</dbReference>
<dbReference type="RefSeq" id="XP_028543669.1">
    <property type="nucleotide sequence ID" value="XM_028687868.1"/>
</dbReference>
<comment type="caution">
    <text evidence="2">The sequence shown here is derived from an EMBL/GenBank/DDBJ whole genome shotgun (WGS) entry which is preliminary data.</text>
</comment>
<dbReference type="Proteomes" id="UP000195521">
    <property type="component" value="Unassembled WGS sequence"/>
</dbReference>
<dbReference type="OrthoDB" id="372575at2759"/>
<evidence type="ECO:0000313" key="2">
    <source>
        <dbReference type="EMBL" id="GAW81080.1"/>
    </source>
</evidence>
<evidence type="ECO:0000313" key="3">
    <source>
        <dbReference type="Proteomes" id="UP000195521"/>
    </source>
</evidence>
<keyword evidence="3" id="KW-1185">Reference proteome</keyword>
<proteinExistence type="predicted"/>
<name>A0A1Y1JFQ5_PLAGO</name>
<gene>
    <name evidence="2" type="ORF">PGO_092800</name>
</gene>
<dbReference type="Gene3D" id="2.160.20.80">
    <property type="entry name" value="E3 ubiquitin-protein ligase SopA"/>
    <property type="match status" value="1"/>
</dbReference>